<dbReference type="InterPro" id="IPR052387">
    <property type="entry name" value="Fibrocystin"/>
</dbReference>
<dbReference type="Gene3D" id="2.60.40.10">
    <property type="entry name" value="Immunoglobulins"/>
    <property type="match status" value="1"/>
</dbReference>
<dbReference type="PROSITE" id="PS51820">
    <property type="entry name" value="PA14"/>
    <property type="match status" value="1"/>
</dbReference>
<reference evidence="3 4" key="1">
    <citation type="submission" date="2024-05" db="EMBL/GenBank/DDBJ databases">
        <authorList>
            <person name="Wallberg A."/>
        </authorList>
    </citation>
    <scope>NUCLEOTIDE SEQUENCE [LARGE SCALE GENOMIC DNA]</scope>
</reference>
<dbReference type="EMBL" id="CAXKWB010005923">
    <property type="protein sequence ID" value="CAL4080565.1"/>
    <property type="molecule type" value="Genomic_DNA"/>
</dbReference>
<evidence type="ECO:0000256" key="1">
    <source>
        <dbReference type="ARBA" id="ARBA00022729"/>
    </source>
</evidence>
<dbReference type="InterPro" id="IPR013783">
    <property type="entry name" value="Ig-like_fold"/>
</dbReference>
<accession>A0AAV2QCM7</accession>
<keyword evidence="1" id="KW-0732">Signal</keyword>
<dbReference type="AlphaFoldDB" id="A0AAV2QCM7"/>
<dbReference type="CDD" id="cd00603">
    <property type="entry name" value="IPT_PCSR"/>
    <property type="match status" value="1"/>
</dbReference>
<keyword evidence="4" id="KW-1185">Reference proteome</keyword>
<evidence type="ECO:0000259" key="2">
    <source>
        <dbReference type="PROSITE" id="PS51820"/>
    </source>
</evidence>
<comment type="caution">
    <text evidence="3">The sequence shown here is derived from an EMBL/GenBank/DDBJ whole genome shotgun (WGS) entry which is preliminary data.</text>
</comment>
<evidence type="ECO:0000313" key="3">
    <source>
        <dbReference type="EMBL" id="CAL4080565.1"/>
    </source>
</evidence>
<evidence type="ECO:0000313" key="4">
    <source>
        <dbReference type="Proteomes" id="UP001497623"/>
    </source>
</evidence>
<dbReference type="Pfam" id="PF01833">
    <property type="entry name" value="TIG"/>
    <property type="match status" value="1"/>
</dbReference>
<gene>
    <name evidence="3" type="ORF">MNOR_LOCUS11319</name>
</gene>
<name>A0AAV2QCM7_MEGNR</name>
<dbReference type="PANTHER" id="PTHR46769">
    <property type="entry name" value="POLYCYSTIC KIDNEY AND HEPATIC DISEASE 1 (AUTOSOMAL RECESSIVE)-LIKE 1"/>
    <property type="match status" value="1"/>
</dbReference>
<protein>
    <recommendedName>
        <fullName evidence="2">PA14 domain-containing protein</fullName>
    </recommendedName>
</protein>
<proteinExistence type="predicted"/>
<feature type="domain" description="PA14" evidence="2">
    <location>
        <begin position="100"/>
        <end position="249"/>
    </location>
</feature>
<dbReference type="InterPro" id="IPR002909">
    <property type="entry name" value="IPT_dom"/>
</dbReference>
<feature type="non-terminal residue" evidence="3">
    <location>
        <position position="377"/>
    </location>
</feature>
<dbReference type="PANTHER" id="PTHR46769:SF2">
    <property type="entry name" value="FIBROCYSTIN-L ISOFORM 2 PRECURSOR-RELATED"/>
    <property type="match status" value="1"/>
</dbReference>
<dbReference type="InterPro" id="IPR037524">
    <property type="entry name" value="PA14/GLEYA"/>
</dbReference>
<organism evidence="3 4">
    <name type="scientific">Meganyctiphanes norvegica</name>
    <name type="common">Northern krill</name>
    <name type="synonym">Thysanopoda norvegica</name>
    <dbReference type="NCBI Taxonomy" id="48144"/>
    <lineage>
        <taxon>Eukaryota</taxon>
        <taxon>Metazoa</taxon>
        <taxon>Ecdysozoa</taxon>
        <taxon>Arthropoda</taxon>
        <taxon>Crustacea</taxon>
        <taxon>Multicrustacea</taxon>
        <taxon>Malacostraca</taxon>
        <taxon>Eumalacostraca</taxon>
        <taxon>Eucarida</taxon>
        <taxon>Euphausiacea</taxon>
        <taxon>Euphausiidae</taxon>
        <taxon>Meganyctiphanes</taxon>
    </lineage>
</organism>
<sequence length="377" mass="42038">MNGSLLVTDKGASKHDKYEMYIDSQDRMYLTHTYPGLSSVSPQESGSTGGAEITISGKYFDPKPGQTKVTIGGAECVIKDIADESLTCIAPPKSQTVAAPGERGWLYEHWAGIGDAWNDVNFHGADPDEPFSTYTPSHPNYNSTIIDTLLFNIPLYGGVIARLRGYLHIPHDGQYSLAFGTGHGSQQVMWIATNGNPENKTKKGHWSNFYAEASTPVYVEVVIKSADLDEVRGYMNDYSGKYNAYQNAMSQDERQDLRLKPKHEEEVQRAEIQGTPTKSHSLFINGQISNAIDITDTEKVREEILSMASYKCEIDGDNPKIYYLTDYEDDKENFPPSTKGIAQTSIEPYCGRKSLEAQWNDPKLLHTYEAVEMVDMV</sequence>
<dbReference type="SUPFAM" id="SSF81296">
    <property type="entry name" value="E set domains"/>
    <property type="match status" value="1"/>
</dbReference>
<dbReference type="Proteomes" id="UP001497623">
    <property type="component" value="Unassembled WGS sequence"/>
</dbReference>
<dbReference type="InterPro" id="IPR014756">
    <property type="entry name" value="Ig_E-set"/>
</dbReference>